<feature type="chain" id="PRO_5012445519" evidence="2">
    <location>
        <begin position="26"/>
        <end position="468"/>
    </location>
</feature>
<dbReference type="Pfam" id="PF00149">
    <property type="entry name" value="Metallophos"/>
    <property type="match status" value="1"/>
</dbReference>
<keyword evidence="5" id="KW-1185">Reference proteome</keyword>
<evidence type="ECO:0000313" key="5">
    <source>
        <dbReference type="Proteomes" id="UP000197446"/>
    </source>
</evidence>
<evidence type="ECO:0000259" key="3">
    <source>
        <dbReference type="Pfam" id="PF00149"/>
    </source>
</evidence>
<gene>
    <name evidence="4" type="ORF">CDO81_13675</name>
</gene>
<dbReference type="PROSITE" id="PS51257">
    <property type="entry name" value="PROKAR_LIPOPROTEIN"/>
    <property type="match status" value="1"/>
</dbReference>
<accession>A0A254N684</accession>
<dbReference type="InterPro" id="IPR029052">
    <property type="entry name" value="Metallo-depent_PP-like"/>
</dbReference>
<dbReference type="EMBL" id="NISI01000005">
    <property type="protein sequence ID" value="OWR03541.1"/>
    <property type="molecule type" value="Genomic_DNA"/>
</dbReference>
<feature type="domain" description="Calcineurin-like phosphoesterase" evidence="3">
    <location>
        <begin position="133"/>
        <end position="379"/>
    </location>
</feature>
<dbReference type="AlphaFoldDB" id="A0A254N684"/>
<proteinExistence type="predicted"/>
<dbReference type="InterPro" id="IPR004843">
    <property type="entry name" value="Calcineurin-like_PHP"/>
</dbReference>
<protein>
    <submittedName>
        <fullName evidence="4">Serine/threonine protein phosphatase</fullName>
    </submittedName>
</protein>
<evidence type="ECO:0000256" key="2">
    <source>
        <dbReference type="SAM" id="SignalP"/>
    </source>
</evidence>
<evidence type="ECO:0000313" key="4">
    <source>
        <dbReference type="EMBL" id="OWR03541.1"/>
    </source>
</evidence>
<organism evidence="4 5">
    <name type="scientific">Roseateles puraquae</name>
    <dbReference type="NCBI Taxonomy" id="431059"/>
    <lineage>
        <taxon>Bacteria</taxon>
        <taxon>Pseudomonadati</taxon>
        <taxon>Pseudomonadota</taxon>
        <taxon>Betaproteobacteria</taxon>
        <taxon>Burkholderiales</taxon>
        <taxon>Sphaerotilaceae</taxon>
        <taxon>Roseateles</taxon>
    </lineage>
</organism>
<feature type="region of interest" description="Disordered" evidence="1">
    <location>
        <begin position="76"/>
        <end position="100"/>
    </location>
</feature>
<comment type="caution">
    <text evidence="4">The sequence shown here is derived from an EMBL/GenBank/DDBJ whole genome shotgun (WGS) entry which is preliminary data.</text>
</comment>
<dbReference type="SUPFAM" id="SSF56300">
    <property type="entry name" value="Metallo-dependent phosphatases"/>
    <property type="match status" value="1"/>
</dbReference>
<dbReference type="Gene3D" id="3.60.21.10">
    <property type="match status" value="1"/>
</dbReference>
<dbReference type="Proteomes" id="UP000197446">
    <property type="component" value="Unassembled WGS sequence"/>
</dbReference>
<feature type="signal peptide" evidence="2">
    <location>
        <begin position="1"/>
        <end position="25"/>
    </location>
</feature>
<keyword evidence="2" id="KW-0732">Signal</keyword>
<sequence length="468" mass="49381">MVDRLMIHLARFLLPALALTLAGCAAPPPPPAEPAPPRTGLQEAWVQAVAGPGWAVRALTDDDSCPALQWDGGSAAMQTRSAPGLEPPPPGNSQPERKPSRFTLRACEAPWPQGVAALTVGGIALKAPASELLRIVVIGDTGCRLKASENDFQPCNDAYGWPFPRVLAQALQLKPDLVVHVGDYHYRESPCPADMAGCAGSPWGYGDDTWQADLFQPAKALLAAAPWVFVRGNHEACNRAGQGWLRYLDATPGAARRCETAMASGQVNPGDFTPPFAVPLSPRSQLIVFDSAEIGGGKVPRDSAAWARWRQQLDVVATLAADRAQSLFLSHHPSLAFAPSLLGSPGLPRSGLTPLLQDAFGPRLYPPGVQAVLQGHLHIHEALGFASNHPASLVIGNGGSAASGRVNAAAALKTEPVPGARLETFHSHTEFGLTLLSATPQGWHVQAYDALGQPLARCTLAGQKLRCS</sequence>
<reference evidence="4 5" key="1">
    <citation type="journal article" date="2007" name="Int. J. Syst. Evol. Microbiol.">
        <title>Description of Pelomonas aquatica sp. nov. and Pelomonas puraquae sp. nov., isolated from industrial and haemodialysis water.</title>
        <authorList>
            <person name="Gomila M."/>
            <person name="Bowien B."/>
            <person name="Falsen E."/>
            <person name="Moore E.R."/>
            <person name="Lalucat J."/>
        </authorList>
    </citation>
    <scope>NUCLEOTIDE SEQUENCE [LARGE SCALE GENOMIC DNA]</scope>
    <source>
        <strain evidence="4 5">CCUG 52769</strain>
    </source>
</reference>
<evidence type="ECO:0000256" key="1">
    <source>
        <dbReference type="SAM" id="MobiDB-lite"/>
    </source>
</evidence>
<name>A0A254N684_9BURK</name>
<dbReference type="GO" id="GO:0016787">
    <property type="term" value="F:hydrolase activity"/>
    <property type="evidence" value="ECO:0007669"/>
    <property type="project" value="InterPro"/>
</dbReference>